<dbReference type="SUPFAM" id="SSF56219">
    <property type="entry name" value="DNase I-like"/>
    <property type="match status" value="1"/>
</dbReference>
<proteinExistence type="predicted"/>
<gene>
    <name evidence="1" type="ORF">MEDL_7558</name>
</gene>
<sequence>MAVTINSDIILLGDFNMNFKAPSKPPQKWLNVLETFNLQQLIVDATRVTKDTSTLIDHIYVSNLDKVQESHVCKLAISDHYPICLTRKEVNKDKKNSHSTITYRNFKKFDQNEFLLDLQSTPFYKIEFEDNPSVCLQLFYDMLNKVLDKHAPVVEKRVKKDRQPDWYNSEIIYARNMRDKYNALGLWSEYRFWRNKTKQIIENSKKNYYKNMVKDSKDSKSLWKCLHSLNPKFKKSPHELATDENNTTTNDKKSIADTFNTFFTSCAEELREQRDITSIDKADFNNLSKFIKNQLKQQKHEKFTIPPIKINELFDELIKLDVNKSSGTDNIGPQILKISAPCIASPLTYIFNRMIDTGIYPSLLKNAKVTPVYKDGDKVLATNYRPISVLPSLSKVLERHVSNNMYKYLSKFKLLHPTQSASIFSAVQQFHGDTAD</sequence>
<comment type="caution">
    <text evidence="1">The sequence shown here is derived from an EMBL/GenBank/DDBJ whole genome shotgun (WGS) entry which is preliminary data.</text>
</comment>
<dbReference type="AlphaFoldDB" id="A0A8S3QF41"/>
<dbReference type="OrthoDB" id="6099737at2759"/>
<name>A0A8S3QF41_MYTED</name>
<dbReference type="EMBL" id="CAJPWZ010000384">
    <property type="protein sequence ID" value="CAG2192396.1"/>
    <property type="molecule type" value="Genomic_DNA"/>
</dbReference>
<dbReference type="Gene3D" id="3.60.10.10">
    <property type="entry name" value="Endonuclease/exonuclease/phosphatase"/>
    <property type="match status" value="1"/>
</dbReference>
<dbReference type="Proteomes" id="UP000683360">
    <property type="component" value="Unassembled WGS sequence"/>
</dbReference>
<evidence type="ECO:0000313" key="2">
    <source>
        <dbReference type="Proteomes" id="UP000683360"/>
    </source>
</evidence>
<evidence type="ECO:0000313" key="1">
    <source>
        <dbReference type="EMBL" id="CAG2192396.1"/>
    </source>
</evidence>
<dbReference type="PANTHER" id="PTHR47510:SF3">
    <property type="entry name" value="ENDO_EXONUCLEASE_PHOSPHATASE DOMAIN-CONTAINING PROTEIN"/>
    <property type="match status" value="1"/>
</dbReference>
<keyword evidence="2" id="KW-1185">Reference proteome</keyword>
<accession>A0A8S3QF41</accession>
<organism evidence="1 2">
    <name type="scientific">Mytilus edulis</name>
    <name type="common">Blue mussel</name>
    <dbReference type="NCBI Taxonomy" id="6550"/>
    <lineage>
        <taxon>Eukaryota</taxon>
        <taxon>Metazoa</taxon>
        <taxon>Spiralia</taxon>
        <taxon>Lophotrochozoa</taxon>
        <taxon>Mollusca</taxon>
        <taxon>Bivalvia</taxon>
        <taxon>Autobranchia</taxon>
        <taxon>Pteriomorphia</taxon>
        <taxon>Mytilida</taxon>
        <taxon>Mytiloidea</taxon>
        <taxon>Mytilidae</taxon>
        <taxon>Mytilinae</taxon>
        <taxon>Mytilus</taxon>
    </lineage>
</organism>
<protein>
    <submittedName>
        <fullName evidence="1">Uncharacterized protein</fullName>
    </submittedName>
</protein>
<dbReference type="InterPro" id="IPR036691">
    <property type="entry name" value="Endo/exonu/phosph_ase_sf"/>
</dbReference>
<reference evidence="1" key="1">
    <citation type="submission" date="2021-03" db="EMBL/GenBank/DDBJ databases">
        <authorList>
            <person name="Bekaert M."/>
        </authorList>
    </citation>
    <scope>NUCLEOTIDE SEQUENCE</scope>
</reference>
<dbReference type="PANTHER" id="PTHR47510">
    <property type="entry name" value="REVERSE TRANSCRIPTASE DOMAIN-CONTAINING PROTEIN"/>
    <property type="match status" value="1"/>
</dbReference>